<dbReference type="AlphaFoldDB" id="A0A9N9PXC8"/>
<keyword evidence="1" id="KW-1133">Transmembrane helix</keyword>
<dbReference type="OrthoDB" id="3486619at2759"/>
<proteinExistence type="predicted"/>
<feature type="transmembrane region" description="Helical" evidence="1">
    <location>
        <begin position="35"/>
        <end position="55"/>
    </location>
</feature>
<organism evidence="2 3">
    <name type="scientific">Hymenoscyphus fraxineus</name>
    <dbReference type="NCBI Taxonomy" id="746836"/>
    <lineage>
        <taxon>Eukaryota</taxon>
        <taxon>Fungi</taxon>
        <taxon>Dikarya</taxon>
        <taxon>Ascomycota</taxon>
        <taxon>Pezizomycotina</taxon>
        <taxon>Leotiomycetes</taxon>
        <taxon>Helotiales</taxon>
        <taxon>Helotiaceae</taxon>
        <taxon>Hymenoscyphus</taxon>
    </lineage>
</organism>
<keyword evidence="1" id="KW-0812">Transmembrane</keyword>
<evidence type="ECO:0000313" key="3">
    <source>
        <dbReference type="Proteomes" id="UP000696280"/>
    </source>
</evidence>
<dbReference type="Proteomes" id="UP000696280">
    <property type="component" value="Unassembled WGS sequence"/>
</dbReference>
<comment type="caution">
    <text evidence="2">The sequence shown here is derived from an EMBL/GenBank/DDBJ whole genome shotgun (WGS) entry which is preliminary data.</text>
</comment>
<accession>A0A9N9PXC8</accession>
<protein>
    <submittedName>
        <fullName evidence="2">Uncharacterized protein</fullName>
    </submittedName>
</protein>
<reference evidence="2" key="1">
    <citation type="submission" date="2021-07" db="EMBL/GenBank/DDBJ databases">
        <authorList>
            <person name="Durling M."/>
        </authorList>
    </citation>
    <scope>NUCLEOTIDE SEQUENCE</scope>
</reference>
<sequence length="280" mass="31930">MAWEHDITQELSLSFDLPQDIILCLYLTSVDINNMFRSLVLSPLVIALLLYKIVAAVPTVTLEKKEHVYPLPVLVEPGDEYYECGEFPGSLAASDPDAYFKYEHDTPLLISCWELDNTGALYLKTVEDECFIEEYFIYYNETLDITYEEVLPRCKPHRPFQAWWGKPGDPTIGGTVDSDLGSCYHCPDQDCASSPVDYLMLHVYCWLNGTTVNGTKFVNINLVANGSANGFCSQWWRHAHKSKDYEKCYVPAIVFDRLDYNETGSGERCPSWDQPTEEPE</sequence>
<gene>
    <name evidence="2" type="ORF">HYFRA_00011576</name>
</gene>
<dbReference type="EMBL" id="CAJVRL010000084">
    <property type="protein sequence ID" value="CAG8958733.1"/>
    <property type="molecule type" value="Genomic_DNA"/>
</dbReference>
<evidence type="ECO:0000313" key="2">
    <source>
        <dbReference type="EMBL" id="CAG8958733.1"/>
    </source>
</evidence>
<keyword evidence="1" id="KW-0472">Membrane</keyword>
<evidence type="ECO:0000256" key="1">
    <source>
        <dbReference type="SAM" id="Phobius"/>
    </source>
</evidence>
<name>A0A9N9PXC8_9HELO</name>
<keyword evidence="3" id="KW-1185">Reference proteome</keyword>